<dbReference type="GO" id="GO:0006955">
    <property type="term" value="P:immune response"/>
    <property type="evidence" value="ECO:0007669"/>
    <property type="project" value="TreeGrafter"/>
</dbReference>
<keyword evidence="1 3" id="KW-0732">Signal</keyword>
<dbReference type="Pfam" id="PF13895">
    <property type="entry name" value="Ig_2"/>
    <property type="match status" value="1"/>
</dbReference>
<dbReference type="PROSITE" id="PS50835">
    <property type="entry name" value="IG_LIKE"/>
    <property type="match status" value="3"/>
</dbReference>
<dbReference type="InParanoid" id="A0A673AFN1"/>
<protein>
    <recommendedName>
        <fullName evidence="4">Ig-like domain-containing protein</fullName>
    </recommendedName>
</protein>
<accession>A0A673AFN1</accession>
<sequence>STELVLFLKMFLHQFYFLGGGGVNLFPYVNEPQFQGQLVSLSCEDEGPGWTLRRNTSRGTRRHCGTEWGRGNGSSCRIRTLFSWDSGVYWCESSEGQTRTSGPLVLHSPVLPVMEGQEVSLHCRTRPPSNRSADFYKDGVFVGVGPAGHMTIPQVSLAHQGVYRCDITGVGQSPPSWIAADDVGPHTSLKVSPNWSQFFKGQSVSLSCEDEGPGWTLRRNTSTETRTQCGTEWGRGNGSSCRIRTLFSWDSGVYWCESSEGQTRTSISLSVTGGPLVLHSPVLPVMEGQEVSLHCQTHPPSNRSADFYKDGVFVGVGPAGHMTIPQVSLAHQGVYRCDITGVGQSPPSWMSVSGQRSPVSSLHVVFRPLCFLVVSSPYFVSTLLMVSLYRQRRAGTKKTAPPTQAETRLDDDYDDVIGGVTTEHQF</sequence>
<dbReference type="GO" id="GO:0004888">
    <property type="term" value="F:transmembrane signaling receptor activity"/>
    <property type="evidence" value="ECO:0007669"/>
    <property type="project" value="TreeGrafter"/>
</dbReference>
<dbReference type="PANTHER" id="PTHR11481">
    <property type="entry name" value="IMMUNOGLOBULIN FC RECEPTOR"/>
    <property type="match status" value="1"/>
</dbReference>
<feature type="domain" description="Ig-like" evidence="4">
    <location>
        <begin position="103"/>
        <end position="168"/>
    </location>
</feature>
<feature type="chain" id="PRO_5025598609" description="Ig-like domain-containing protein" evidence="3">
    <location>
        <begin position="23"/>
        <end position="426"/>
    </location>
</feature>
<feature type="domain" description="Ig-like" evidence="4">
    <location>
        <begin position="185"/>
        <end position="272"/>
    </location>
</feature>
<dbReference type="SUPFAM" id="SSF48726">
    <property type="entry name" value="Immunoglobulin"/>
    <property type="match status" value="4"/>
</dbReference>
<evidence type="ECO:0000259" key="4">
    <source>
        <dbReference type="PROSITE" id="PS50835"/>
    </source>
</evidence>
<evidence type="ECO:0000256" key="1">
    <source>
        <dbReference type="ARBA" id="ARBA00022729"/>
    </source>
</evidence>
<evidence type="ECO:0000313" key="5">
    <source>
        <dbReference type="Ensembl" id="ENSSORP00005028475.1"/>
    </source>
</evidence>
<dbReference type="InterPro" id="IPR013783">
    <property type="entry name" value="Ig-like_fold"/>
</dbReference>
<gene>
    <name evidence="5" type="primary">LOC115438571</name>
</gene>
<reference evidence="5" key="2">
    <citation type="submission" date="2025-08" db="UniProtKB">
        <authorList>
            <consortium name="Ensembl"/>
        </authorList>
    </citation>
    <scope>IDENTIFICATION</scope>
</reference>
<reference evidence="5" key="3">
    <citation type="submission" date="2025-09" db="UniProtKB">
        <authorList>
            <consortium name="Ensembl"/>
        </authorList>
    </citation>
    <scope>IDENTIFICATION</scope>
</reference>
<feature type="signal peptide" evidence="3">
    <location>
        <begin position="1"/>
        <end position="22"/>
    </location>
</feature>
<organism evidence="5 6">
    <name type="scientific">Sphaeramia orbicularis</name>
    <name type="common">orbiculate cardinalfish</name>
    <dbReference type="NCBI Taxonomy" id="375764"/>
    <lineage>
        <taxon>Eukaryota</taxon>
        <taxon>Metazoa</taxon>
        <taxon>Chordata</taxon>
        <taxon>Craniata</taxon>
        <taxon>Vertebrata</taxon>
        <taxon>Euteleostomi</taxon>
        <taxon>Actinopterygii</taxon>
        <taxon>Neopterygii</taxon>
        <taxon>Teleostei</taxon>
        <taxon>Neoteleostei</taxon>
        <taxon>Acanthomorphata</taxon>
        <taxon>Gobiaria</taxon>
        <taxon>Kurtiformes</taxon>
        <taxon>Apogonoidei</taxon>
        <taxon>Apogonidae</taxon>
        <taxon>Apogoninae</taxon>
        <taxon>Sphaeramia</taxon>
    </lineage>
</organism>
<dbReference type="InterPro" id="IPR007110">
    <property type="entry name" value="Ig-like_dom"/>
</dbReference>
<dbReference type="FunCoup" id="A0A673AFN1">
    <property type="interactions" value="34"/>
</dbReference>
<evidence type="ECO:0000256" key="2">
    <source>
        <dbReference type="ARBA" id="ARBA00023157"/>
    </source>
</evidence>
<feature type="domain" description="Ig-like" evidence="4">
    <location>
        <begin position="275"/>
        <end position="353"/>
    </location>
</feature>
<dbReference type="GO" id="GO:0009897">
    <property type="term" value="C:external side of plasma membrane"/>
    <property type="evidence" value="ECO:0007669"/>
    <property type="project" value="TreeGrafter"/>
</dbReference>
<dbReference type="Gene3D" id="2.60.40.10">
    <property type="entry name" value="Immunoglobulins"/>
    <property type="match status" value="3"/>
</dbReference>
<evidence type="ECO:0000256" key="3">
    <source>
        <dbReference type="SAM" id="SignalP"/>
    </source>
</evidence>
<evidence type="ECO:0000313" key="6">
    <source>
        <dbReference type="Proteomes" id="UP000472271"/>
    </source>
</evidence>
<dbReference type="SMART" id="SM00409">
    <property type="entry name" value="IG"/>
    <property type="match status" value="4"/>
</dbReference>
<dbReference type="GO" id="GO:0007166">
    <property type="term" value="P:cell surface receptor signaling pathway"/>
    <property type="evidence" value="ECO:0007669"/>
    <property type="project" value="TreeGrafter"/>
</dbReference>
<dbReference type="PANTHER" id="PTHR11481:SF64">
    <property type="entry name" value="FC RECEPTOR-LIKE PROTEIN 4"/>
    <property type="match status" value="1"/>
</dbReference>
<keyword evidence="2" id="KW-1015">Disulfide bond</keyword>
<dbReference type="AlphaFoldDB" id="A0A673AFN1"/>
<name>A0A673AFN1_9TELE</name>
<dbReference type="InterPro" id="IPR036179">
    <property type="entry name" value="Ig-like_dom_sf"/>
</dbReference>
<dbReference type="InterPro" id="IPR003599">
    <property type="entry name" value="Ig_sub"/>
</dbReference>
<dbReference type="Ensembl" id="ENSSORT00005029286.1">
    <property type="protein sequence ID" value="ENSSORP00005028475.1"/>
    <property type="gene ID" value="ENSSORG00005013626.1"/>
</dbReference>
<dbReference type="Proteomes" id="UP000472271">
    <property type="component" value="Chromosome 18"/>
</dbReference>
<reference evidence="5" key="1">
    <citation type="submission" date="2019-06" db="EMBL/GenBank/DDBJ databases">
        <authorList>
            <consortium name="Wellcome Sanger Institute Data Sharing"/>
        </authorList>
    </citation>
    <scope>NUCLEOTIDE SEQUENCE [LARGE SCALE GENOMIC DNA]</scope>
</reference>
<proteinExistence type="predicted"/>
<keyword evidence="6" id="KW-1185">Reference proteome</keyword>
<dbReference type="InterPro" id="IPR050488">
    <property type="entry name" value="Ig_Fc_receptor"/>
</dbReference>